<dbReference type="SUPFAM" id="SSF52096">
    <property type="entry name" value="ClpP/crotonase"/>
    <property type="match status" value="1"/>
</dbReference>
<dbReference type="OrthoDB" id="9812068at2"/>
<dbReference type="EMBL" id="FQWM01000002">
    <property type="protein sequence ID" value="SHG91632.1"/>
    <property type="molecule type" value="Genomic_DNA"/>
</dbReference>
<dbReference type="SMART" id="SM00245">
    <property type="entry name" value="TSPc"/>
    <property type="match status" value="1"/>
</dbReference>
<comment type="similarity">
    <text evidence="1 5">Belongs to the peptidase S41A family.</text>
</comment>
<dbReference type="GO" id="GO:0006508">
    <property type="term" value="P:proteolysis"/>
    <property type="evidence" value="ECO:0007669"/>
    <property type="project" value="UniProtKB-KW"/>
</dbReference>
<dbReference type="CDD" id="cd06782">
    <property type="entry name" value="cpPDZ_CPP-like"/>
    <property type="match status" value="1"/>
</dbReference>
<dbReference type="Gene3D" id="3.30.750.44">
    <property type="match status" value="1"/>
</dbReference>
<dbReference type="GO" id="GO:0007165">
    <property type="term" value="P:signal transduction"/>
    <property type="evidence" value="ECO:0007669"/>
    <property type="project" value="TreeGrafter"/>
</dbReference>
<evidence type="ECO:0000313" key="8">
    <source>
        <dbReference type="EMBL" id="SHG91632.1"/>
    </source>
</evidence>
<dbReference type="SMART" id="SM00228">
    <property type="entry name" value="PDZ"/>
    <property type="match status" value="1"/>
</dbReference>
<organism evidence="8 9">
    <name type="scientific">Cognatishimia maritima</name>
    <dbReference type="NCBI Taxonomy" id="870908"/>
    <lineage>
        <taxon>Bacteria</taxon>
        <taxon>Pseudomonadati</taxon>
        <taxon>Pseudomonadota</taxon>
        <taxon>Alphaproteobacteria</taxon>
        <taxon>Rhodobacterales</taxon>
        <taxon>Paracoccaceae</taxon>
        <taxon>Cognatishimia</taxon>
    </lineage>
</organism>
<accession>A0A1M5NQ29</accession>
<reference evidence="9" key="1">
    <citation type="submission" date="2016-11" db="EMBL/GenBank/DDBJ databases">
        <authorList>
            <person name="Varghese N."/>
            <person name="Submissions S."/>
        </authorList>
    </citation>
    <scope>NUCLEOTIDE SEQUENCE [LARGE SCALE GENOMIC DNA]</scope>
    <source>
        <strain evidence="9">DSM 28223</strain>
    </source>
</reference>
<dbReference type="InterPro" id="IPR029045">
    <property type="entry name" value="ClpP/crotonase-like_dom_sf"/>
</dbReference>
<dbReference type="PANTHER" id="PTHR32060">
    <property type="entry name" value="TAIL-SPECIFIC PROTEASE"/>
    <property type="match status" value="1"/>
</dbReference>
<dbReference type="InterPro" id="IPR055210">
    <property type="entry name" value="CtpA/B_N"/>
</dbReference>
<dbReference type="Gene3D" id="3.90.226.10">
    <property type="entry name" value="2-enoyl-CoA Hydratase, Chain A, domain 1"/>
    <property type="match status" value="1"/>
</dbReference>
<dbReference type="CDD" id="cd07560">
    <property type="entry name" value="Peptidase_S41_CPP"/>
    <property type="match status" value="1"/>
</dbReference>
<dbReference type="InterPro" id="IPR004447">
    <property type="entry name" value="Peptidase_S41A"/>
</dbReference>
<dbReference type="InterPro" id="IPR001478">
    <property type="entry name" value="PDZ"/>
</dbReference>
<evidence type="ECO:0000256" key="6">
    <source>
        <dbReference type="SAM" id="MobiDB-lite"/>
    </source>
</evidence>
<dbReference type="RefSeq" id="WP_072792722.1">
    <property type="nucleotide sequence ID" value="NZ_FQWM01000002.1"/>
</dbReference>
<dbReference type="GO" id="GO:0030288">
    <property type="term" value="C:outer membrane-bounded periplasmic space"/>
    <property type="evidence" value="ECO:0007669"/>
    <property type="project" value="TreeGrafter"/>
</dbReference>
<evidence type="ECO:0000256" key="2">
    <source>
        <dbReference type="ARBA" id="ARBA00022670"/>
    </source>
</evidence>
<evidence type="ECO:0000256" key="4">
    <source>
        <dbReference type="ARBA" id="ARBA00022825"/>
    </source>
</evidence>
<evidence type="ECO:0000259" key="7">
    <source>
        <dbReference type="PROSITE" id="PS50106"/>
    </source>
</evidence>
<evidence type="ECO:0000313" key="9">
    <source>
        <dbReference type="Proteomes" id="UP000184211"/>
    </source>
</evidence>
<dbReference type="PROSITE" id="PS50106">
    <property type="entry name" value="PDZ"/>
    <property type="match status" value="1"/>
</dbReference>
<name>A0A1M5NQ29_9RHOB</name>
<keyword evidence="4 5" id="KW-0720">Serine protease</keyword>
<protein>
    <submittedName>
        <fullName evidence="8">Carboxyl-terminal processing protease</fullName>
    </submittedName>
</protein>
<dbReference type="Gene3D" id="2.30.42.10">
    <property type="match status" value="1"/>
</dbReference>
<keyword evidence="2 5" id="KW-0645">Protease</keyword>
<dbReference type="PANTHER" id="PTHR32060:SF30">
    <property type="entry name" value="CARBOXY-TERMINAL PROCESSING PROTEASE CTPA"/>
    <property type="match status" value="1"/>
</dbReference>
<dbReference type="Pfam" id="PF03572">
    <property type="entry name" value="Peptidase_S41"/>
    <property type="match status" value="1"/>
</dbReference>
<dbReference type="FunFam" id="2.30.42.10:FF:000063">
    <property type="entry name" value="Peptidase, S41 family"/>
    <property type="match status" value="1"/>
</dbReference>
<evidence type="ECO:0000256" key="3">
    <source>
        <dbReference type="ARBA" id="ARBA00022801"/>
    </source>
</evidence>
<dbReference type="InterPro" id="IPR036034">
    <property type="entry name" value="PDZ_sf"/>
</dbReference>
<gene>
    <name evidence="8" type="ORF">SAMN04488044_1601</name>
</gene>
<feature type="compositionally biased region" description="Basic and acidic residues" evidence="6">
    <location>
        <begin position="370"/>
        <end position="388"/>
    </location>
</feature>
<evidence type="ECO:0000256" key="1">
    <source>
        <dbReference type="ARBA" id="ARBA00009179"/>
    </source>
</evidence>
<dbReference type="GO" id="GO:0008236">
    <property type="term" value="F:serine-type peptidase activity"/>
    <property type="evidence" value="ECO:0007669"/>
    <property type="project" value="UniProtKB-KW"/>
</dbReference>
<dbReference type="InterPro" id="IPR005151">
    <property type="entry name" value="Tail-specific_protease"/>
</dbReference>
<dbReference type="Pfam" id="PF22694">
    <property type="entry name" value="CtpB_N-like"/>
    <property type="match status" value="1"/>
</dbReference>
<dbReference type="Proteomes" id="UP000184211">
    <property type="component" value="Unassembled WGS sequence"/>
</dbReference>
<dbReference type="SUPFAM" id="SSF50156">
    <property type="entry name" value="PDZ domain-like"/>
    <property type="match status" value="1"/>
</dbReference>
<feature type="domain" description="PDZ" evidence="7">
    <location>
        <begin position="88"/>
        <end position="156"/>
    </location>
</feature>
<dbReference type="STRING" id="870908.SAMN04488044_1601"/>
<evidence type="ECO:0000256" key="5">
    <source>
        <dbReference type="RuleBase" id="RU004404"/>
    </source>
</evidence>
<dbReference type="InterPro" id="IPR041489">
    <property type="entry name" value="PDZ_6"/>
</dbReference>
<dbReference type="NCBIfam" id="TIGR00225">
    <property type="entry name" value="prc"/>
    <property type="match status" value="1"/>
</dbReference>
<feature type="region of interest" description="Disordered" evidence="6">
    <location>
        <begin position="362"/>
        <end position="399"/>
    </location>
</feature>
<dbReference type="Pfam" id="PF17820">
    <property type="entry name" value="PDZ_6"/>
    <property type="match status" value="1"/>
</dbReference>
<sequence length="442" mass="47518">MKRFVVAALGGTLAGILATTQIAGPLIAQENERQASVYEQLDLFGDIFERIRAQYVEEVDEGELIEAAINGMLTSLDPHSGYLAPDDAAQMRLQTRGEFGGLGIEVTQEEGFVKVVSPIDGTPASEAGIEAGDFITHVDGESVLGFTLDEAVELMRGPVGSEIIVTIAREGEPEPFDVSIIRDTIKLTAVRSRTEGNTLVMRVTTFNDQTFPNLKDGIAEEIEAAGGLENLNGLVLDLRNNPGGLLSQAIRVSDAFLEKGEIVSTRGRDPADGERFNATPGDLIDGKPIVVLINGGSASASEIVAGALKDHRRAIVVGTKSFGKGSVQTVMPLRGEGAMRLTTARYYTPSGRSIQALGVSPDIVVQQPRRRTDEEDEETRRNRTEADLRGSLNNDSLSEDEIRQIEEDNAVAEAAAQLREDDYQLAYAIDILKGLSALGPQE</sequence>
<dbReference type="GO" id="GO:0004175">
    <property type="term" value="F:endopeptidase activity"/>
    <property type="evidence" value="ECO:0007669"/>
    <property type="project" value="TreeGrafter"/>
</dbReference>
<proteinExistence type="inferred from homology"/>
<keyword evidence="3 5" id="KW-0378">Hydrolase</keyword>
<keyword evidence="9" id="KW-1185">Reference proteome</keyword>
<dbReference type="AlphaFoldDB" id="A0A1M5NQ29"/>